<evidence type="ECO:0000256" key="1">
    <source>
        <dbReference type="SAM" id="MobiDB-lite"/>
    </source>
</evidence>
<feature type="compositionally biased region" description="Low complexity" evidence="1">
    <location>
        <begin position="11"/>
        <end position="26"/>
    </location>
</feature>
<dbReference type="EMBL" id="CAEZWW010000224">
    <property type="protein sequence ID" value="CAB4684817.1"/>
    <property type="molecule type" value="Genomic_DNA"/>
</dbReference>
<sequence>MLGFNKKDSAKGASSSDQASAPTGSTAGSGPGGTKGHATPSRREAEDARKNQLKIPKDPKAAKKAARQRDQEERSRARLGMKNGEERYLPARDRGPARAFARDFVDARFTLAEFFIFIAIAVLALGFIKNQQIQSWVSIGFFAVTALIVVDTAVLLVQLSLKAKKEFAEAKDRKGLMLYAILRTLQLRRLRLPPPRVRRGGAPKI</sequence>
<gene>
    <name evidence="3" type="ORF">UFOPK2310_01459</name>
    <name evidence="4" type="ORF">UFOPK4092_01287</name>
</gene>
<keyword evidence="2" id="KW-0472">Membrane</keyword>
<dbReference type="AlphaFoldDB" id="A0A6J7RE11"/>
<reference evidence="4" key="1">
    <citation type="submission" date="2020-05" db="EMBL/GenBank/DDBJ databases">
        <authorList>
            <person name="Chiriac C."/>
            <person name="Salcher M."/>
            <person name="Ghai R."/>
            <person name="Kavagutti S V."/>
        </authorList>
    </citation>
    <scope>NUCLEOTIDE SEQUENCE</scope>
</reference>
<accession>A0A6J7RE11</accession>
<feature type="transmembrane region" description="Helical" evidence="2">
    <location>
        <begin position="109"/>
        <end position="128"/>
    </location>
</feature>
<evidence type="ECO:0000256" key="2">
    <source>
        <dbReference type="SAM" id="Phobius"/>
    </source>
</evidence>
<name>A0A6J7RE11_9ZZZZ</name>
<proteinExistence type="predicted"/>
<feature type="region of interest" description="Disordered" evidence="1">
    <location>
        <begin position="1"/>
        <end position="87"/>
    </location>
</feature>
<feature type="compositionally biased region" description="Basic and acidic residues" evidence="1">
    <location>
        <begin position="1"/>
        <end position="10"/>
    </location>
</feature>
<dbReference type="InterPro" id="IPR021403">
    <property type="entry name" value="DUF3043"/>
</dbReference>
<evidence type="ECO:0000313" key="4">
    <source>
        <dbReference type="EMBL" id="CAB5026901.1"/>
    </source>
</evidence>
<evidence type="ECO:0000313" key="3">
    <source>
        <dbReference type="EMBL" id="CAB4684817.1"/>
    </source>
</evidence>
<organism evidence="4">
    <name type="scientific">freshwater metagenome</name>
    <dbReference type="NCBI Taxonomy" id="449393"/>
    <lineage>
        <taxon>unclassified sequences</taxon>
        <taxon>metagenomes</taxon>
        <taxon>ecological metagenomes</taxon>
    </lineage>
</organism>
<protein>
    <submittedName>
        <fullName evidence="4">Unannotated protein</fullName>
    </submittedName>
</protein>
<dbReference type="EMBL" id="CAFBPJ010000173">
    <property type="protein sequence ID" value="CAB5026901.1"/>
    <property type="molecule type" value="Genomic_DNA"/>
</dbReference>
<keyword evidence="2" id="KW-0812">Transmembrane</keyword>
<feature type="compositionally biased region" description="Basic and acidic residues" evidence="1">
    <location>
        <begin position="41"/>
        <end position="76"/>
    </location>
</feature>
<feature type="transmembrane region" description="Helical" evidence="2">
    <location>
        <begin position="134"/>
        <end position="157"/>
    </location>
</feature>
<dbReference type="Pfam" id="PF11241">
    <property type="entry name" value="DUF3043"/>
    <property type="match status" value="1"/>
</dbReference>
<keyword evidence="2" id="KW-1133">Transmembrane helix</keyword>